<dbReference type="AlphaFoldDB" id="A0A0L0KKY4"/>
<evidence type="ECO:0008006" key="4">
    <source>
        <dbReference type="Google" id="ProtNLM"/>
    </source>
</evidence>
<proteinExistence type="predicted"/>
<name>A0A0L0KKY4_9ACTN</name>
<evidence type="ECO:0000256" key="1">
    <source>
        <dbReference type="SAM" id="SignalP"/>
    </source>
</evidence>
<dbReference type="PROSITE" id="PS51257">
    <property type="entry name" value="PROKAR_LIPOPROTEIN"/>
    <property type="match status" value="1"/>
</dbReference>
<protein>
    <recommendedName>
        <fullName evidence="4">Lipoprotein</fullName>
    </recommendedName>
</protein>
<dbReference type="Proteomes" id="UP000037151">
    <property type="component" value="Unassembled WGS sequence"/>
</dbReference>
<organism evidence="2 3">
    <name type="scientific">Streptomyces acidiscabies</name>
    <dbReference type="NCBI Taxonomy" id="42234"/>
    <lineage>
        <taxon>Bacteria</taxon>
        <taxon>Bacillati</taxon>
        <taxon>Actinomycetota</taxon>
        <taxon>Actinomycetes</taxon>
        <taxon>Kitasatosporales</taxon>
        <taxon>Streptomycetaceae</taxon>
        <taxon>Streptomyces</taxon>
    </lineage>
</organism>
<dbReference type="EMBL" id="JPPY01000044">
    <property type="protein sequence ID" value="KND38493.1"/>
    <property type="molecule type" value="Genomic_DNA"/>
</dbReference>
<evidence type="ECO:0000313" key="3">
    <source>
        <dbReference type="Proteomes" id="UP000037151"/>
    </source>
</evidence>
<comment type="caution">
    <text evidence="2">The sequence shown here is derived from an EMBL/GenBank/DDBJ whole genome shotgun (WGS) entry which is preliminary data.</text>
</comment>
<dbReference type="PATRIC" id="fig|42234.21.peg.1570"/>
<evidence type="ECO:0000313" key="2">
    <source>
        <dbReference type="EMBL" id="KND38493.1"/>
    </source>
</evidence>
<reference evidence="3" key="1">
    <citation type="submission" date="2014-07" db="EMBL/GenBank/DDBJ databases">
        <title>Genome sequencing of plant-pathogenic Streptomyces species.</title>
        <authorList>
            <person name="Harrison J."/>
            <person name="Sapp M."/>
            <person name="Thwaites R."/>
            <person name="Studholme D.J."/>
        </authorList>
    </citation>
    <scope>NUCLEOTIDE SEQUENCE [LARGE SCALE GENOMIC DNA]</scope>
    <source>
        <strain evidence="3">NCPPB 4445</strain>
    </source>
</reference>
<sequence length="146" mass="15560">MKAGLLVLPILLFAVSCSEVPADRPEQEARTTVSPVATPTVVRVMTKQEACAQVDAALDRLELPLQLLADGGTPVSWTDDYRDGAKTFHKVGVEGPGTVGYFAEGLGGDLDRLVAALNNEQTGAVKAIGDVVTNRIRNLKYACHQQ</sequence>
<accession>A0A0L0KKY4</accession>
<keyword evidence="1" id="KW-0732">Signal</keyword>
<gene>
    <name evidence="2" type="ORF">IQ63_07620</name>
</gene>
<feature type="chain" id="PRO_5005542671" description="Lipoprotein" evidence="1">
    <location>
        <begin position="23"/>
        <end position="146"/>
    </location>
</feature>
<feature type="signal peptide" evidence="1">
    <location>
        <begin position="1"/>
        <end position="22"/>
    </location>
</feature>